<evidence type="ECO:0000313" key="2">
    <source>
        <dbReference type="Proteomes" id="UP000001918"/>
    </source>
</evidence>
<proteinExistence type="predicted"/>
<sequence>MTLFAREASYREVASAVAPVAVSQFLAAKGWELEASQDNVKEIWRLPDGQGGVRGRILLPLATDYIDFPQRFADALHAISKLNGWSPEELLEQIITA</sequence>
<reference evidence="1 2" key="1">
    <citation type="journal article" date="2011" name="Stand. Genomic Sci.">
        <title>Complete genome sequence of Thermomonospora curvata type strain (B9).</title>
        <authorList>
            <person name="Chertkov O."/>
            <person name="Sikorski J."/>
            <person name="Nolan M."/>
            <person name="Lapidus A."/>
            <person name="Lucas S."/>
            <person name="Del Rio T.G."/>
            <person name="Tice H."/>
            <person name="Cheng J.F."/>
            <person name="Goodwin L."/>
            <person name="Pitluck S."/>
            <person name="Liolios K."/>
            <person name="Ivanova N."/>
            <person name="Mavromatis K."/>
            <person name="Mikhailova N."/>
            <person name="Ovchinnikova G."/>
            <person name="Pati A."/>
            <person name="Chen A."/>
            <person name="Palaniappan K."/>
            <person name="Djao O.D."/>
            <person name="Land M."/>
            <person name="Hauser L."/>
            <person name="Chang Y.J."/>
            <person name="Jeffries C.D."/>
            <person name="Brettin T."/>
            <person name="Han C."/>
            <person name="Detter J.C."/>
            <person name="Rohde M."/>
            <person name="Goker M."/>
            <person name="Woyke T."/>
            <person name="Bristow J."/>
            <person name="Eisen J.A."/>
            <person name="Markowitz V."/>
            <person name="Hugenholtz P."/>
            <person name="Klenk H.P."/>
            <person name="Kyrpides N.C."/>
        </authorList>
    </citation>
    <scope>NUCLEOTIDE SEQUENCE [LARGE SCALE GENOMIC DNA]</scope>
    <source>
        <strain evidence="2">ATCC 19995 / DSM 43183 / JCM 3096 / KCTC 9072 / NBRC 15933 / NCIMB 10081 / Henssen B9</strain>
    </source>
</reference>
<dbReference type="STRING" id="471852.Tcur_4089"/>
<organism evidence="1 2">
    <name type="scientific">Thermomonospora curvata (strain ATCC 19995 / DSM 43183 / JCM 3096 / KCTC 9072 / NBRC 15933 / NCIMB 10081 / Henssen B9)</name>
    <dbReference type="NCBI Taxonomy" id="471852"/>
    <lineage>
        <taxon>Bacteria</taxon>
        <taxon>Bacillati</taxon>
        <taxon>Actinomycetota</taxon>
        <taxon>Actinomycetes</taxon>
        <taxon>Streptosporangiales</taxon>
        <taxon>Thermomonosporaceae</taxon>
        <taxon>Thermomonospora</taxon>
    </lineage>
</organism>
<gene>
    <name evidence="1" type="ordered locus">Tcur_4089</name>
</gene>
<dbReference type="HOGENOM" id="CLU_2345728_0_0_11"/>
<accession>D1AF73</accession>
<dbReference type="Proteomes" id="UP000001918">
    <property type="component" value="Chromosome"/>
</dbReference>
<dbReference type="KEGG" id="tcu:Tcur_4089"/>
<dbReference type="RefSeq" id="WP_012854401.1">
    <property type="nucleotide sequence ID" value="NC_013510.1"/>
</dbReference>
<dbReference type="EMBL" id="CP001738">
    <property type="protein sequence ID" value="ACY99617.1"/>
    <property type="molecule type" value="Genomic_DNA"/>
</dbReference>
<keyword evidence="2" id="KW-1185">Reference proteome</keyword>
<protein>
    <submittedName>
        <fullName evidence="1">Uncharacterized protein</fullName>
    </submittedName>
</protein>
<dbReference type="AlphaFoldDB" id="D1AF73"/>
<evidence type="ECO:0000313" key="1">
    <source>
        <dbReference type="EMBL" id="ACY99617.1"/>
    </source>
</evidence>
<dbReference type="OrthoDB" id="4124583at2"/>
<name>D1AF73_THECD</name>